<evidence type="ECO:0000313" key="3">
    <source>
        <dbReference type="Proteomes" id="UP000283383"/>
    </source>
</evidence>
<feature type="compositionally biased region" description="Acidic residues" evidence="1">
    <location>
        <begin position="12"/>
        <end position="26"/>
    </location>
</feature>
<name>A0A420IDG7_9PEZI</name>
<dbReference type="PANTHER" id="PTHR23146">
    <property type="entry name" value="LEO1 PROTEIN"/>
    <property type="match status" value="1"/>
</dbReference>
<dbReference type="STRING" id="62708.A0A420IDG7"/>
<feature type="region of interest" description="Disordered" evidence="1">
    <location>
        <begin position="1"/>
        <end position="64"/>
    </location>
</feature>
<gene>
    <name evidence="2" type="ORF">GcM3_097004</name>
</gene>
<dbReference type="Proteomes" id="UP000283383">
    <property type="component" value="Unassembled WGS sequence"/>
</dbReference>
<feature type="compositionally biased region" description="Acidic residues" evidence="1">
    <location>
        <begin position="402"/>
        <end position="423"/>
    </location>
</feature>
<feature type="compositionally biased region" description="Basic and acidic residues" evidence="1">
    <location>
        <begin position="254"/>
        <end position="264"/>
    </location>
</feature>
<dbReference type="GO" id="GO:0006368">
    <property type="term" value="P:transcription elongation by RNA polymerase II"/>
    <property type="evidence" value="ECO:0007669"/>
    <property type="project" value="InterPro"/>
</dbReference>
<dbReference type="PANTHER" id="PTHR23146:SF0">
    <property type="entry name" value="RNA POLYMERASE-ASSOCIATED PROTEIN LEO1"/>
    <property type="match status" value="1"/>
</dbReference>
<dbReference type="EMBL" id="MCBQ01009767">
    <property type="protein sequence ID" value="RKF72532.1"/>
    <property type="molecule type" value="Genomic_DNA"/>
</dbReference>
<sequence>MARSENDFIDNNIDEDDGLFGDEDEDIPTRTTRELSDRELDSGDDEGRFDRAQQRNSEEVDYEAERDARVLEATLWRHPIPNPSDGQLNTLRVPKFLSIEPRAYESANFVPPSSDHHSEFKSVNFSAYNVALSTIRYRIDQKSGNMESNTVMHKWSDGSMTMSIGDKHYQLQTKPMAPPLDNKPYQEIQDSHTYLATPSIASQLLLLVGHMTNQCTVLPNKDIEDDALEKLQKSLAAATRGGSKDDMGGPELITKTEDPELQKKKAEIAEKERMRAQRRRELVAEKQNLQRFHGTGRGGLNIDDLEGRSSRRDHALGRKTSKPRRNRSSYDSEEESNVVRNREDEYDKEDDFLADSDEDIEDSGDEQDDTDEDSERGEPKQKKTKISKLAAERYDTNVDVDANADADADTDMDAEADLEDEDLPSQANIDLAARGRKRHIIEDDEDD</sequence>
<reference evidence="2 3" key="1">
    <citation type="journal article" date="2018" name="BMC Genomics">
        <title>Comparative genome analyses reveal sequence features reflecting distinct modes of host-adaptation between dicot and monocot powdery mildew.</title>
        <authorList>
            <person name="Wu Y."/>
            <person name="Ma X."/>
            <person name="Pan Z."/>
            <person name="Kale S.D."/>
            <person name="Song Y."/>
            <person name="King H."/>
            <person name="Zhang Q."/>
            <person name="Presley C."/>
            <person name="Deng X."/>
            <person name="Wei C.I."/>
            <person name="Xiao S."/>
        </authorList>
    </citation>
    <scope>NUCLEOTIDE SEQUENCE [LARGE SCALE GENOMIC DNA]</scope>
    <source>
        <strain evidence="2">UMSG3</strain>
    </source>
</reference>
<feature type="compositionally biased region" description="Acidic residues" evidence="1">
    <location>
        <begin position="346"/>
        <end position="375"/>
    </location>
</feature>
<dbReference type="InterPro" id="IPR007149">
    <property type="entry name" value="Leo1"/>
</dbReference>
<feature type="compositionally biased region" description="Basic and acidic residues" evidence="1">
    <location>
        <begin position="305"/>
        <end position="316"/>
    </location>
</feature>
<dbReference type="Pfam" id="PF04004">
    <property type="entry name" value="Leo1"/>
    <property type="match status" value="1"/>
</dbReference>
<evidence type="ECO:0008006" key="4">
    <source>
        <dbReference type="Google" id="ProtNLM"/>
    </source>
</evidence>
<feature type="compositionally biased region" description="Basic and acidic residues" evidence="1">
    <location>
        <begin position="27"/>
        <end position="64"/>
    </location>
</feature>
<dbReference type="GO" id="GO:0032968">
    <property type="term" value="P:positive regulation of transcription elongation by RNA polymerase II"/>
    <property type="evidence" value="ECO:0007669"/>
    <property type="project" value="TreeGrafter"/>
</dbReference>
<comment type="caution">
    <text evidence="2">The sequence shown here is derived from an EMBL/GenBank/DDBJ whole genome shotgun (WGS) entry which is preliminary data.</text>
</comment>
<dbReference type="GO" id="GO:0016593">
    <property type="term" value="C:Cdc73/Paf1 complex"/>
    <property type="evidence" value="ECO:0007669"/>
    <property type="project" value="InterPro"/>
</dbReference>
<proteinExistence type="predicted"/>
<evidence type="ECO:0000313" key="2">
    <source>
        <dbReference type="EMBL" id="RKF72532.1"/>
    </source>
</evidence>
<accession>A0A420IDG7</accession>
<organism evidence="2 3">
    <name type="scientific">Golovinomyces cichoracearum</name>
    <dbReference type="NCBI Taxonomy" id="62708"/>
    <lineage>
        <taxon>Eukaryota</taxon>
        <taxon>Fungi</taxon>
        <taxon>Dikarya</taxon>
        <taxon>Ascomycota</taxon>
        <taxon>Pezizomycotina</taxon>
        <taxon>Leotiomycetes</taxon>
        <taxon>Erysiphales</taxon>
        <taxon>Erysiphaceae</taxon>
        <taxon>Golovinomyces</taxon>
    </lineage>
</organism>
<evidence type="ECO:0000256" key="1">
    <source>
        <dbReference type="SAM" id="MobiDB-lite"/>
    </source>
</evidence>
<feature type="compositionally biased region" description="Basic residues" evidence="1">
    <location>
        <begin position="317"/>
        <end position="327"/>
    </location>
</feature>
<dbReference type="GO" id="GO:1990269">
    <property type="term" value="F:RNA polymerase II C-terminal domain phosphoserine binding"/>
    <property type="evidence" value="ECO:0007669"/>
    <property type="project" value="TreeGrafter"/>
</dbReference>
<dbReference type="AlphaFoldDB" id="A0A420IDG7"/>
<keyword evidence="3" id="KW-1185">Reference proteome</keyword>
<feature type="region of interest" description="Disordered" evidence="1">
    <location>
        <begin position="237"/>
        <end position="264"/>
    </location>
</feature>
<protein>
    <recommendedName>
        <fullName evidence="4">RNA polymerase-associated protein LEO1</fullName>
    </recommendedName>
</protein>
<feature type="region of interest" description="Disordered" evidence="1">
    <location>
        <begin position="284"/>
        <end position="447"/>
    </location>
</feature>